<keyword evidence="3" id="KW-0677">Repeat</keyword>
<dbReference type="InterPro" id="IPR042569">
    <property type="entry name" value="RAC_head_sf"/>
</dbReference>
<keyword evidence="13" id="KW-1185">Reference proteome</keyword>
<feature type="domain" description="SANT" evidence="11">
    <location>
        <begin position="605"/>
        <end position="655"/>
    </location>
</feature>
<dbReference type="Pfam" id="PF21884">
    <property type="entry name" value="ZUO1-like_ZHD"/>
    <property type="match status" value="1"/>
</dbReference>
<dbReference type="CDD" id="cd23953">
    <property type="entry name" value="zuotin_NTD"/>
    <property type="match status" value="1"/>
</dbReference>
<dbReference type="Pfam" id="PF16717">
    <property type="entry name" value="RAC_head"/>
    <property type="match status" value="1"/>
</dbReference>
<dbReference type="GO" id="GO:0005829">
    <property type="term" value="C:cytosol"/>
    <property type="evidence" value="ECO:0007669"/>
    <property type="project" value="TreeGrafter"/>
</dbReference>
<gene>
    <name evidence="12" type="ORF">SPHA_51844</name>
</gene>
<organism evidence="12 13">
    <name type="scientific">Acanthosepion pharaonis</name>
    <name type="common">Pharaoh cuttlefish</name>
    <name type="synonym">Sepia pharaonis</name>
    <dbReference type="NCBI Taxonomy" id="158019"/>
    <lineage>
        <taxon>Eukaryota</taxon>
        <taxon>Metazoa</taxon>
        <taxon>Spiralia</taxon>
        <taxon>Lophotrochozoa</taxon>
        <taxon>Mollusca</taxon>
        <taxon>Cephalopoda</taxon>
        <taxon>Coleoidea</taxon>
        <taxon>Decapodiformes</taxon>
        <taxon>Sepiida</taxon>
        <taxon>Sepiina</taxon>
        <taxon>Sepiidae</taxon>
        <taxon>Acanthosepion</taxon>
    </lineage>
</organism>
<dbReference type="Proteomes" id="UP000597762">
    <property type="component" value="Unassembled WGS sequence"/>
</dbReference>
<dbReference type="SUPFAM" id="SSF46689">
    <property type="entry name" value="Homeodomain-like"/>
    <property type="match status" value="2"/>
</dbReference>
<keyword evidence="5" id="KW-0143">Chaperone</keyword>
<dbReference type="OrthoDB" id="1690618at2759"/>
<dbReference type="SMART" id="SM00717">
    <property type="entry name" value="SANT"/>
    <property type="match status" value="2"/>
</dbReference>
<dbReference type="InterPro" id="IPR009057">
    <property type="entry name" value="Homeodomain-like_sf"/>
</dbReference>
<dbReference type="Pfam" id="PF23082">
    <property type="entry name" value="Myb_DNA-binding_2"/>
    <property type="match status" value="1"/>
</dbReference>
<keyword evidence="2" id="KW-0963">Cytoplasm</keyword>
<evidence type="ECO:0000259" key="11">
    <source>
        <dbReference type="PROSITE" id="PS51293"/>
    </source>
</evidence>
<dbReference type="SUPFAM" id="SSF46565">
    <property type="entry name" value="Chaperone J-domain"/>
    <property type="match status" value="1"/>
</dbReference>
<evidence type="ECO:0000256" key="8">
    <source>
        <dbReference type="SAM" id="MobiDB-lite"/>
    </source>
</evidence>
<dbReference type="PROSITE" id="PS50090">
    <property type="entry name" value="MYB_LIKE"/>
    <property type="match status" value="1"/>
</dbReference>
<evidence type="ECO:0000256" key="3">
    <source>
        <dbReference type="ARBA" id="ARBA00022737"/>
    </source>
</evidence>
<evidence type="ECO:0000259" key="10">
    <source>
        <dbReference type="PROSITE" id="PS50090"/>
    </source>
</evidence>
<dbReference type="AlphaFoldDB" id="A0A812DAU5"/>
<name>A0A812DAU5_ACAPH</name>
<dbReference type="InterPro" id="IPR001005">
    <property type="entry name" value="SANT/Myb"/>
</dbReference>
<proteinExistence type="predicted"/>
<evidence type="ECO:0000313" key="12">
    <source>
        <dbReference type="EMBL" id="CAE1297140.1"/>
    </source>
</evidence>
<dbReference type="SMART" id="SM00271">
    <property type="entry name" value="DnaJ"/>
    <property type="match status" value="1"/>
</dbReference>
<dbReference type="InterPro" id="IPR036869">
    <property type="entry name" value="J_dom_sf"/>
</dbReference>
<dbReference type="PROSITE" id="PS00636">
    <property type="entry name" value="DNAJ_1"/>
    <property type="match status" value="1"/>
</dbReference>
<dbReference type="PANTHER" id="PTHR43999">
    <property type="entry name" value="DNAJ HOMOLOG SUBFAMILY C MEMBER 2"/>
    <property type="match status" value="1"/>
</dbReference>
<evidence type="ECO:0000256" key="2">
    <source>
        <dbReference type="ARBA" id="ARBA00022490"/>
    </source>
</evidence>
<reference evidence="12" key="1">
    <citation type="submission" date="2021-01" db="EMBL/GenBank/DDBJ databases">
        <authorList>
            <person name="Li R."/>
            <person name="Bekaert M."/>
        </authorList>
    </citation>
    <scope>NUCLEOTIDE SEQUENCE</scope>
    <source>
        <strain evidence="12">Farmed</strain>
    </source>
</reference>
<feature type="region of interest" description="Disordered" evidence="8">
    <location>
        <begin position="590"/>
        <end position="612"/>
    </location>
</feature>
<sequence>MPDFRFGVKGDPLSLSLSLSSVLFSCKDLTVKDSRLDHGLSDIKSIFTHAFMLPDCENEDEVTVFGQLSAPIQVTVEPVGRFFEQIQIRYHHKHSHDHIDGEDADESESGSSEDELPDDEDETLLFSLDPREWKKQDHYAVLGLGKLRINATSNMIKKAYKAKVLKHHPDKRRKMGNVIKDDDYFTCISKAYEILGNPVKRRSYDSVDPEFDNEIPPNCTNSKQNFFTVFGPVFERNARWSVKKPVSKLGDMSASYKEVDRFYSFWYDFETWREFSYLDEEEKEKGENREERRWIEKQNKVARQKRKKEEMARIRQLVDNAYACDPRVQKFKEEEKEKKLAQKRVRQEAARAKAEEEERIRQEALEEERKKKEAEEEAARIAAAAAKKEKDALRKVLKKEKKILRMTVKDADYFSSNDNERLNHMQEVEKLAEMLSVTSLQSLNEALTSGDKEQAKKAFLQQVKELKEKMEKEKMQQLEALQKQSVSESSHVSKDWSEQEMQFMVSAVNLFPAGTRDRWEVISNFIIQHVEGSKKTARDVLKKAKELQKNDFYLKEEAQKKAFEKFEKQHVKGSSATPAEGHISQRYESVGEQQVREQGTNPAPWTSEEQKLLEQSLKTYPADVADRWDKIAANIPSRSKKDCIKRYKELVEMVRAKKMAQTAAAAKAKKT</sequence>
<feature type="compositionally biased region" description="Acidic residues" evidence="8">
    <location>
        <begin position="100"/>
        <end position="120"/>
    </location>
</feature>
<dbReference type="GO" id="GO:0043022">
    <property type="term" value="F:ribosome binding"/>
    <property type="evidence" value="ECO:0007669"/>
    <property type="project" value="InterPro"/>
</dbReference>
<dbReference type="GO" id="GO:0006450">
    <property type="term" value="P:regulation of translational fidelity"/>
    <property type="evidence" value="ECO:0007669"/>
    <property type="project" value="InterPro"/>
</dbReference>
<evidence type="ECO:0000313" key="13">
    <source>
        <dbReference type="Proteomes" id="UP000597762"/>
    </source>
</evidence>
<feature type="domain" description="Myb-like" evidence="10">
    <location>
        <begin position="597"/>
        <end position="651"/>
    </location>
</feature>
<dbReference type="PROSITE" id="PS51257">
    <property type="entry name" value="PROKAR_LIPOPROTEIN"/>
    <property type="match status" value="1"/>
</dbReference>
<accession>A0A812DAU5</accession>
<evidence type="ECO:0000256" key="6">
    <source>
        <dbReference type="ARBA" id="ARBA00023242"/>
    </source>
</evidence>
<feature type="coiled-coil region" evidence="7">
    <location>
        <begin position="456"/>
        <end position="484"/>
    </location>
</feature>
<dbReference type="FunFam" id="1.10.10.60:FF:000180">
    <property type="entry name" value="DnaJ (Hsp40) homolog, subfamily C, member 2"/>
    <property type="match status" value="1"/>
</dbReference>
<comment type="subcellular location">
    <subcellularLocation>
        <location evidence="1">Cytoplasm</location>
    </subcellularLocation>
</comment>
<evidence type="ECO:0000256" key="5">
    <source>
        <dbReference type="ARBA" id="ARBA00023186"/>
    </source>
</evidence>
<dbReference type="InterPro" id="IPR054076">
    <property type="entry name" value="ZUO1-like_ZHD"/>
</dbReference>
<comment type="caution">
    <text evidence="12">The sequence shown here is derived from an EMBL/GenBank/DDBJ whole genome shotgun (WGS) entry which is preliminary data.</text>
</comment>
<dbReference type="CDD" id="cd00167">
    <property type="entry name" value="SANT"/>
    <property type="match status" value="1"/>
</dbReference>
<dbReference type="PROSITE" id="PS50076">
    <property type="entry name" value="DNAJ_2"/>
    <property type="match status" value="1"/>
</dbReference>
<dbReference type="Pfam" id="PF00226">
    <property type="entry name" value="DnaJ"/>
    <property type="match status" value="1"/>
</dbReference>
<dbReference type="InterPro" id="IPR017884">
    <property type="entry name" value="SANT_dom"/>
</dbReference>
<evidence type="ECO:0000256" key="7">
    <source>
        <dbReference type="SAM" id="Coils"/>
    </source>
</evidence>
<feature type="domain" description="J" evidence="9">
    <location>
        <begin position="137"/>
        <end position="208"/>
    </location>
</feature>
<keyword evidence="6" id="KW-0539">Nucleus</keyword>
<dbReference type="PANTHER" id="PTHR43999:SF1">
    <property type="entry name" value="DNAJ HOMOLOG SUBFAMILY C MEMBER 2"/>
    <property type="match status" value="1"/>
</dbReference>
<protein>
    <submittedName>
        <fullName evidence="12">DNAJC2</fullName>
    </submittedName>
</protein>
<dbReference type="PROSITE" id="PS51293">
    <property type="entry name" value="SANT"/>
    <property type="match status" value="1"/>
</dbReference>
<feature type="region of interest" description="Disordered" evidence="8">
    <location>
        <begin position="351"/>
        <end position="371"/>
    </location>
</feature>
<keyword evidence="7" id="KW-0175">Coiled coil</keyword>
<dbReference type="Gene3D" id="1.10.8.840">
    <property type="entry name" value="Ribosome-associated complex head domain"/>
    <property type="match status" value="1"/>
</dbReference>
<dbReference type="InterPro" id="IPR044634">
    <property type="entry name" value="Zuotin/DnaJC2"/>
</dbReference>
<dbReference type="Gene3D" id="1.10.287.110">
    <property type="entry name" value="DnaJ domain"/>
    <property type="match status" value="1"/>
</dbReference>
<dbReference type="GO" id="GO:0051083">
    <property type="term" value="P:'de novo' cotranslational protein folding"/>
    <property type="evidence" value="ECO:0007669"/>
    <property type="project" value="InterPro"/>
</dbReference>
<keyword evidence="4" id="KW-0010">Activator</keyword>
<evidence type="ECO:0000256" key="1">
    <source>
        <dbReference type="ARBA" id="ARBA00004496"/>
    </source>
</evidence>
<evidence type="ECO:0000256" key="4">
    <source>
        <dbReference type="ARBA" id="ARBA00023159"/>
    </source>
</evidence>
<dbReference type="InterPro" id="IPR001623">
    <property type="entry name" value="DnaJ_domain"/>
</dbReference>
<dbReference type="Gene3D" id="1.10.10.60">
    <property type="entry name" value="Homeodomain-like"/>
    <property type="match status" value="2"/>
</dbReference>
<dbReference type="InterPro" id="IPR032003">
    <property type="entry name" value="RAC_head"/>
</dbReference>
<evidence type="ECO:0000259" key="9">
    <source>
        <dbReference type="PROSITE" id="PS50076"/>
    </source>
</evidence>
<feature type="region of interest" description="Disordered" evidence="8">
    <location>
        <begin position="94"/>
        <end position="120"/>
    </location>
</feature>
<dbReference type="InterPro" id="IPR018253">
    <property type="entry name" value="DnaJ_domain_CS"/>
</dbReference>
<dbReference type="CDD" id="cd06257">
    <property type="entry name" value="DnaJ"/>
    <property type="match status" value="1"/>
</dbReference>
<dbReference type="Pfam" id="PF00249">
    <property type="entry name" value="Myb_DNA-binding"/>
    <property type="match status" value="1"/>
</dbReference>
<dbReference type="EMBL" id="CAHIKZ030003172">
    <property type="protein sequence ID" value="CAE1297140.1"/>
    <property type="molecule type" value="Genomic_DNA"/>
</dbReference>
<dbReference type="GO" id="GO:0030544">
    <property type="term" value="F:Hsp70 protein binding"/>
    <property type="evidence" value="ECO:0007669"/>
    <property type="project" value="InterPro"/>
</dbReference>